<sequence length="382" mass="41469">MDAASATAAAHASSGGAIKSRLLKQLDRDIASAASPMASAGARAKRAMLLARHGALTEAREALTALHQLSFQHPHPEIGAWLHLAEGLMSYYNGFAVQPAQDRILRAHAIAATHPGLVEVEALSSAWLSQLAFIRHEPASAVDFARRCLAAARPEHHVAQSRVCMAMGLSWHYAGDSEAAQRWYLRARRHAASEGDDATLSALMFNMAGMRAAHVRRESLCSPASRGSELLLSVDSVSHYDEAVGAAMMNELTPVLRAQVLTVQGRFEEARTLYEQHLPQAMSLGLERLGSSLLSDLAWCRANSGQPEHALQQAREAEVELDPTCELDDRAITHSRLAQTFRLLGETADADRHQALADEAWAQFSAQQQQWREVLAGSGLEA</sequence>
<dbReference type="Gene3D" id="1.25.40.10">
    <property type="entry name" value="Tetratricopeptide repeat domain"/>
    <property type="match status" value="1"/>
</dbReference>
<proteinExistence type="predicted"/>
<evidence type="ECO:0008006" key="3">
    <source>
        <dbReference type="Google" id="ProtNLM"/>
    </source>
</evidence>
<reference evidence="1" key="1">
    <citation type="submission" date="2022-10" db="EMBL/GenBank/DDBJ databases">
        <title>Characterization and whole genome sequencing of a new Roseateles species, isolated from fresh water.</title>
        <authorList>
            <person name="Guliayeva D.Y."/>
            <person name="Akhremchuk A.E."/>
            <person name="Sikolenko M.A."/>
            <person name="Valentovich L.N."/>
            <person name="Sidarenka A.V."/>
        </authorList>
    </citation>
    <scope>NUCLEOTIDE SEQUENCE</scope>
    <source>
        <strain evidence="1">BIM B-1768</strain>
    </source>
</reference>
<evidence type="ECO:0000313" key="2">
    <source>
        <dbReference type="Proteomes" id="UP001064933"/>
    </source>
</evidence>
<dbReference type="SUPFAM" id="SSF48452">
    <property type="entry name" value="TPR-like"/>
    <property type="match status" value="1"/>
</dbReference>
<organism evidence="1 2">
    <name type="scientific">Roseateles amylovorans</name>
    <dbReference type="NCBI Taxonomy" id="2978473"/>
    <lineage>
        <taxon>Bacteria</taxon>
        <taxon>Pseudomonadati</taxon>
        <taxon>Pseudomonadota</taxon>
        <taxon>Betaproteobacteria</taxon>
        <taxon>Burkholderiales</taxon>
        <taxon>Sphaerotilaceae</taxon>
        <taxon>Roseateles</taxon>
    </lineage>
</organism>
<name>A0ABY6B0R6_9BURK</name>
<dbReference type="InterPro" id="IPR011990">
    <property type="entry name" value="TPR-like_helical_dom_sf"/>
</dbReference>
<dbReference type="EMBL" id="CP104562">
    <property type="protein sequence ID" value="UXH78991.1"/>
    <property type="molecule type" value="Genomic_DNA"/>
</dbReference>
<evidence type="ECO:0000313" key="1">
    <source>
        <dbReference type="EMBL" id="UXH78991.1"/>
    </source>
</evidence>
<protein>
    <recommendedName>
        <fullName evidence="3">Tetratricopeptide repeat protein</fullName>
    </recommendedName>
</protein>
<dbReference type="RefSeq" id="WP_261758811.1">
    <property type="nucleotide sequence ID" value="NZ_CP104562.2"/>
</dbReference>
<keyword evidence="2" id="KW-1185">Reference proteome</keyword>
<dbReference type="Proteomes" id="UP001064933">
    <property type="component" value="Chromosome"/>
</dbReference>
<accession>A0ABY6B0R6</accession>
<gene>
    <name evidence="1" type="ORF">N4261_03370</name>
</gene>